<keyword evidence="2" id="KW-1185">Reference proteome</keyword>
<dbReference type="EMBL" id="MU007037">
    <property type="protein sequence ID" value="KAF2430640.1"/>
    <property type="molecule type" value="Genomic_DNA"/>
</dbReference>
<proteinExistence type="predicted"/>
<evidence type="ECO:0000313" key="2">
    <source>
        <dbReference type="Proteomes" id="UP000800235"/>
    </source>
</evidence>
<comment type="caution">
    <text evidence="1">The sequence shown here is derived from an EMBL/GenBank/DDBJ whole genome shotgun (WGS) entry which is preliminary data.</text>
</comment>
<reference evidence="1" key="1">
    <citation type="journal article" date="2020" name="Stud. Mycol.">
        <title>101 Dothideomycetes genomes: a test case for predicting lifestyles and emergence of pathogens.</title>
        <authorList>
            <person name="Haridas S."/>
            <person name="Albert R."/>
            <person name="Binder M."/>
            <person name="Bloem J."/>
            <person name="Labutti K."/>
            <person name="Salamov A."/>
            <person name="Andreopoulos B."/>
            <person name="Baker S."/>
            <person name="Barry K."/>
            <person name="Bills G."/>
            <person name="Bluhm B."/>
            <person name="Cannon C."/>
            <person name="Castanera R."/>
            <person name="Culley D."/>
            <person name="Daum C."/>
            <person name="Ezra D."/>
            <person name="Gonzalez J."/>
            <person name="Henrissat B."/>
            <person name="Kuo A."/>
            <person name="Liang C."/>
            <person name="Lipzen A."/>
            <person name="Lutzoni F."/>
            <person name="Magnuson J."/>
            <person name="Mondo S."/>
            <person name="Nolan M."/>
            <person name="Ohm R."/>
            <person name="Pangilinan J."/>
            <person name="Park H.-J."/>
            <person name="Ramirez L."/>
            <person name="Alfaro M."/>
            <person name="Sun H."/>
            <person name="Tritt A."/>
            <person name="Yoshinaga Y."/>
            <person name="Zwiers L.-H."/>
            <person name="Turgeon B."/>
            <person name="Goodwin S."/>
            <person name="Spatafora J."/>
            <person name="Crous P."/>
            <person name="Grigoriev I."/>
        </authorList>
    </citation>
    <scope>NUCLEOTIDE SEQUENCE</scope>
    <source>
        <strain evidence="1">CBS 130266</strain>
    </source>
</reference>
<dbReference type="OrthoDB" id="2687876at2759"/>
<organism evidence="1 2">
    <name type="scientific">Tothia fuscella</name>
    <dbReference type="NCBI Taxonomy" id="1048955"/>
    <lineage>
        <taxon>Eukaryota</taxon>
        <taxon>Fungi</taxon>
        <taxon>Dikarya</taxon>
        <taxon>Ascomycota</taxon>
        <taxon>Pezizomycotina</taxon>
        <taxon>Dothideomycetes</taxon>
        <taxon>Pleosporomycetidae</taxon>
        <taxon>Venturiales</taxon>
        <taxon>Cylindrosympodiaceae</taxon>
        <taxon>Tothia</taxon>
    </lineage>
</organism>
<gene>
    <name evidence="1" type="ORF">EJ08DRAFT_588720</name>
</gene>
<evidence type="ECO:0000313" key="1">
    <source>
        <dbReference type="EMBL" id="KAF2430640.1"/>
    </source>
</evidence>
<accession>A0A9P4TYH6</accession>
<sequence length="362" mass="40304">MASNNFSKENLISHLSHRPRYILRGHISIGDDVKLPISKVQREPQSSLGLLDDLSLELLHAILNYLDLQSLSRVVRVSLGGKAIVESLPAYRDIACAAGYIFQTLSDTRLISVHSAATLQAALHSDRCISCGQYGAFLFLLSAERCCFACFSYNPSLWLISLAFARNCFNLTRQQIKDLPTLRSIPGKYYVRRNISRLRPIKLTSVKATKELAIKVHGGVDVMSISQATESLTATNRRPPNAIWYHNAPLKPYSQDILTVKGIGDAPTDEFGGMGSIAFPSMSGSVIENGLWCRGCERTFELFRGQQIDRDVVSRLVPPGCDAFQFLNSLQYRARSEADFLEHAQHCYSASEVITKQWVGLF</sequence>
<name>A0A9P4TYH6_9PEZI</name>
<dbReference type="AlphaFoldDB" id="A0A9P4TYH6"/>
<dbReference type="Proteomes" id="UP000800235">
    <property type="component" value="Unassembled WGS sequence"/>
</dbReference>
<protein>
    <submittedName>
        <fullName evidence="1">F-box domain-containing protein</fullName>
    </submittedName>
</protein>